<dbReference type="GO" id="GO:0055085">
    <property type="term" value="P:transmembrane transport"/>
    <property type="evidence" value="ECO:0007669"/>
    <property type="project" value="InterPro"/>
</dbReference>
<reference evidence="4" key="1">
    <citation type="submission" date="2017-02" db="EMBL/GenBank/DDBJ databases">
        <authorList>
            <person name="Varghese N."/>
            <person name="Submissions S."/>
        </authorList>
    </citation>
    <scope>NUCLEOTIDE SEQUENCE [LARGE SCALE GENOMIC DNA]</scope>
    <source>
        <strain evidence="4">DSM 3072</strain>
    </source>
</reference>
<dbReference type="PANTHER" id="PTHR33376">
    <property type="match status" value="1"/>
</dbReference>
<dbReference type="SUPFAM" id="SSF53850">
    <property type="entry name" value="Periplasmic binding protein-like II"/>
    <property type="match status" value="1"/>
</dbReference>
<gene>
    <name evidence="3" type="ORF">SAMN02745213_00778</name>
</gene>
<feature type="chain" id="PRO_5012527022" evidence="2">
    <location>
        <begin position="26"/>
        <end position="332"/>
    </location>
</feature>
<evidence type="ECO:0000313" key="3">
    <source>
        <dbReference type="EMBL" id="SKA59982.1"/>
    </source>
</evidence>
<name>A0A1T4V560_9GAMM</name>
<sequence length="332" mass="36630">MSIKKILGTALAVASILGFAASAEAKTTVRISHTQIETHPDHIGFVAFKNFVESKAGDKYDVRIFPNSSLGANEKVLELVKMNSVQFLSVSTANIESFNKKYAVFSVPFLFTSESNFEKFITDPEVLAELGSDAQKDGFRPLGAFTAGTRNFYSKTPINTVDDLKGKKFRVQAGPTNVKMMEAFGAAATPMSFGEVYSALQQGVIDGAENNELALTDQKHGEVCKYFSYDGHQMCPDLIVASEKFLSKLSDEDRKLFEDAAKEAQKAEFEAWHKRIAEAKEQAKKMGVTFIDVDANAFREKVLPLHQQLLNENPAMKAMYDKASAFDASNNK</sequence>
<protein>
    <submittedName>
        <fullName evidence="3">Tripartite ATP-independent transporter solute receptor, DctP family</fullName>
    </submittedName>
</protein>
<dbReference type="PANTHER" id="PTHR33376:SF2">
    <property type="entry name" value="DICARBOXYLATE-BINDING PERIPLASMIC PROTEIN"/>
    <property type="match status" value="1"/>
</dbReference>
<evidence type="ECO:0000313" key="4">
    <source>
        <dbReference type="Proteomes" id="UP000242432"/>
    </source>
</evidence>
<evidence type="ECO:0000256" key="2">
    <source>
        <dbReference type="SAM" id="SignalP"/>
    </source>
</evidence>
<dbReference type="GO" id="GO:0030288">
    <property type="term" value="C:outer membrane-bounded periplasmic space"/>
    <property type="evidence" value="ECO:0007669"/>
    <property type="project" value="InterPro"/>
</dbReference>
<dbReference type="STRING" id="83771.SAMN02910357_01446"/>
<dbReference type="InterPro" id="IPR018389">
    <property type="entry name" value="DctP_fam"/>
</dbReference>
<dbReference type="Gene3D" id="3.40.190.170">
    <property type="entry name" value="Bacterial extracellular solute-binding protein, family 7"/>
    <property type="match status" value="1"/>
</dbReference>
<dbReference type="NCBIfam" id="TIGR00787">
    <property type="entry name" value="dctP"/>
    <property type="match status" value="1"/>
</dbReference>
<dbReference type="AlphaFoldDB" id="A0A1T4V560"/>
<keyword evidence="4" id="KW-1185">Reference proteome</keyword>
<dbReference type="PIRSF" id="PIRSF006470">
    <property type="entry name" value="DctB"/>
    <property type="match status" value="1"/>
</dbReference>
<dbReference type="NCBIfam" id="NF037995">
    <property type="entry name" value="TRAP_S1"/>
    <property type="match status" value="1"/>
</dbReference>
<feature type="signal peptide" evidence="2">
    <location>
        <begin position="1"/>
        <end position="25"/>
    </location>
</feature>
<keyword evidence="3" id="KW-0675">Receptor</keyword>
<dbReference type="RefSeq" id="WP_078928324.1">
    <property type="nucleotide sequence ID" value="NZ_FUXX01000009.1"/>
</dbReference>
<dbReference type="CDD" id="cd13671">
    <property type="entry name" value="PBP2_TRAP_SBP_like_3"/>
    <property type="match status" value="1"/>
</dbReference>
<dbReference type="Proteomes" id="UP000242432">
    <property type="component" value="Unassembled WGS sequence"/>
</dbReference>
<dbReference type="InterPro" id="IPR004682">
    <property type="entry name" value="TRAP_DctP"/>
</dbReference>
<dbReference type="GO" id="GO:0030246">
    <property type="term" value="F:carbohydrate binding"/>
    <property type="evidence" value="ECO:0007669"/>
    <property type="project" value="TreeGrafter"/>
</dbReference>
<evidence type="ECO:0000256" key="1">
    <source>
        <dbReference type="ARBA" id="ARBA00022729"/>
    </source>
</evidence>
<organism evidence="3 4">
    <name type="scientific">Succinivibrio dextrinosolvens DSM 3072</name>
    <dbReference type="NCBI Taxonomy" id="1123324"/>
    <lineage>
        <taxon>Bacteria</taxon>
        <taxon>Pseudomonadati</taxon>
        <taxon>Pseudomonadota</taxon>
        <taxon>Gammaproteobacteria</taxon>
        <taxon>Aeromonadales</taxon>
        <taxon>Succinivibrionaceae</taxon>
        <taxon>Succinivibrio</taxon>
    </lineage>
</organism>
<dbReference type="EMBL" id="FUXX01000009">
    <property type="protein sequence ID" value="SKA59982.1"/>
    <property type="molecule type" value="Genomic_DNA"/>
</dbReference>
<dbReference type="InterPro" id="IPR038404">
    <property type="entry name" value="TRAP_DctP_sf"/>
</dbReference>
<dbReference type="Pfam" id="PF03480">
    <property type="entry name" value="DctP"/>
    <property type="match status" value="1"/>
</dbReference>
<keyword evidence="1 2" id="KW-0732">Signal</keyword>
<accession>A0A1T4V560</accession>
<proteinExistence type="predicted"/>